<dbReference type="CDD" id="cd00009">
    <property type="entry name" value="AAA"/>
    <property type="match status" value="1"/>
</dbReference>
<dbReference type="InterPro" id="IPR003593">
    <property type="entry name" value="AAA+_ATPase"/>
</dbReference>
<dbReference type="PANTHER" id="PTHR42759">
    <property type="entry name" value="MOXR FAMILY PROTEIN"/>
    <property type="match status" value="1"/>
</dbReference>
<gene>
    <name evidence="5" type="ORF">UFOVP250_61</name>
</gene>
<dbReference type="InterPro" id="IPR011704">
    <property type="entry name" value="ATPase_dyneun-rel_AAA"/>
</dbReference>
<feature type="domain" description="AAA+ ATPase" evidence="4">
    <location>
        <begin position="127"/>
        <end position="278"/>
    </location>
</feature>
<dbReference type="InterPro" id="IPR027417">
    <property type="entry name" value="P-loop_NTPase"/>
</dbReference>
<dbReference type="GO" id="GO:0016887">
    <property type="term" value="F:ATP hydrolysis activity"/>
    <property type="evidence" value="ECO:0007669"/>
    <property type="project" value="InterPro"/>
</dbReference>
<dbReference type="InterPro" id="IPR013615">
    <property type="entry name" value="CbbQ_C"/>
</dbReference>
<evidence type="ECO:0000259" key="4">
    <source>
        <dbReference type="SMART" id="SM00382"/>
    </source>
</evidence>
<organism evidence="5">
    <name type="scientific">uncultured Caudovirales phage</name>
    <dbReference type="NCBI Taxonomy" id="2100421"/>
    <lineage>
        <taxon>Viruses</taxon>
        <taxon>Duplodnaviria</taxon>
        <taxon>Heunggongvirae</taxon>
        <taxon>Uroviricota</taxon>
        <taxon>Caudoviricetes</taxon>
        <taxon>Peduoviridae</taxon>
        <taxon>Maltschvirus</taxon>
        <taxon>Maltschvirus maltsch</taxon>
    </lineage>
</organism>
<name>A0A6J5LGF0_9CAUD</name>
<reference evidence="5" key="1">
    <citation type="submission" date="2020-04" db="EMBL/GenBank/DDBJ databases">
        <authorList>
            <person name="Chiriac C."/>
            <person name="Salcher M."/>
            <person name="Ghai R."/>
            <person name="Kavagutti S V."/>
        </authorList>
    </citation>
    <scope>NUCLEOTIDE SEQUENCE</scope>
</reference>
<sequence length="383" mass="43365">MNRNALKFVVSCEQEYGKEYVTLSREDVAYIVNKYDCEYPHWLVSKSLYRAGRGQYTVPSSGQKINIEETKEQLVQSEYKVNDNGTGTVLRQPKLLDESEPSIPQKYKDYVPFGFFKDLDKIIKSKQFYPVFVTGLSGNGKTLMVEQVCAELGRELIRINISVETDESDLLGGPTLVEGNVVNRDGPVLTAMKRGAVLLIDEVDRGSSKLMCLQGILEGKPYYNKKSGEVVYPKDGFQVIATANTKGRGSDEGRYLAQILDDAFLERFPITVEQEYPDVKTERKILSPLIKDKDFVDNLVQWADVVRQTFEQGASDEIISTRRLVHIAKAFDIFGDRMKAIQLCLNRFDEETKTAFLDLYTKIDVSVAPPEVEEKPTEVFDTI</sequence>
<evidence type="ECO:0000256" key="3">
    <source>
        <dbReference type="ARBA" id="ARBA00022840"/>
    </source>
</evidence>
<dbReference type="SUPFAM" id="SSF52540">
    <property type="entry name" value="P-loop containing nucleoside triphosphate hydrolases"/>
    <property type="match status" value="1"/>
</dbReference>
<dbReference type="SMART" id="SM00382">
    <property type="entry name" value="AAA"/>
    <property type="match status" value="1"/>
</dbReference>
<dbReference type="EMBL" id="LR796270">
    <property type="protein sequence ID" value="CAB4133195.1"/>
    <property type="molecule type" value="Genomic_DNA"/>
</dbReference>
<protein>
    <submittedName>
        <fullName evidence="5">ATPase-like protein</fullName>
    </submittedName>
</protein>
<keyword evidence="2" id="KW-0547">Nucleotide-binding</keyword>
<dbReference type="InterPro" id="IPR050764">
    <property type="entry name" value="CbbQ/NirQ/NorQ/GpvN"/>
</dbReference>
<dbReference type="Pfam" id="PF07728">
    <property type="entry name" value="AAA_5"/>
    <property type="match status" value="1"/>
</dbReference>
<evidence type="ECO:0000256" key="1">
    <source>
        <dbReference type="ARBA" id="ARBA00009417"/>
    </source>
</evidence>
<dbReference type="Gene3D" id="3.40.50.300">
    <property type="entry name" value="P-loop containing nucleotide triphosphate hydrolases"/>
    <property type="match status" value="1"/>
</dbReference>
<evidence type="ECO:0000256" key="2">
    <source>
        <dbReference type="ARBA" id="ARBA00022741"/>
    </source>
</evidence>
<keyword evidence="3" id="KW-0067">ATP-binding</keyword>
<accession>A0A6J5LGF0</accession>
<dbReference type="GO" id="GO:0005524">
    <property type="term" value="F:ATP binding"/>
    <property type="evidence" value="ECO:0007669"/>
    <property type="project" value="UniProtKB-KW"/>
</dbReference>
<dbReference type="Pfam" id="PF08406">
    <property type="entry name" value="CbbQ_C"/>
    <property type="match status" value="1"/>
</dbReference>
<comment type="similarity">
    <text evidence="1">Belongs to the CbbQ/NirQ/NorQ/GpvN family.</text>
</comment>
<proteinExistence type="inferred from homology"/>
<evidence type="ECO:0000313" key="5">
    <source>
        <dbReference type="EMBL" id="CAB4133195.1"/>
    </source>
</evidence>
<dbReference type="PANTHER" id="PTHR42759:SF1">
    <property type="entry name" value="MAGNESIUM-CHELATASE SUBUNIT CHLD"/>
    <property type="match status" value="1"/>
</dbReference>